<evidence type="ECO:0000313" key="24">
    <source>
        <dbReference type="EMBL" id="CAD7280725.1"/>
    </source>
</evidence>
<keyword evidence="14" id="KW-0966">Cell projection</keyword>
<keyword evidence="6" id="KW-0547">Nucleotide-binding</keyword>
<dbReference type="FunFam" id="1.20.920.30:FF:000002">
    <property type="entry name" value="Dynein axonemal heavy chain 3"/>
    <property type="match status" value="1"/>
</dbReference>
<evidence type="ECO:0000259" key="19">
    <source>
        <dbReference type="Pfam" id="PF12781"/>
    </source>
</evidence>
<evidence type="ECO:0000256" key="1">
    <source>
        <dbReference type="ARBA" id="ARBA00004230"/>
    </source>
</evidence>
<accession>A0A7R9BV99</accession>
<dbReference type="Gene3D" id="1.20.1270.280">
    <property type="match status" value="1"/>
</dbReference>
<dbReference type="Gene3D" id="3.40.50.300">
    <property type="entry name" value="P-loop containing nucleotide triphosphate hydrolases"/>
    <property type="match status" value="4"/>
</dbReference>
<dbReference type="PANTHER" id="PTHR22878">
    <property type="entry name" value="DYNEIN HEAVY CHAIN 6, AXONEMAL-LIKE-RELATED"/>
    <property type="match status" value="1"/>
</dbReference>
<dbReference type="OrthoDB" id="5593012at2759"/>
<evidence type="ECO:0000259" key="23">
    <source>
        <dbReference type="Pfam" id="PF22597"/>
    </source>
</evidence>
<keyword evidence="5" id="KW-0493">Microtubule</keyword>
<dbReference type="Gene3D" id="3.10.490.20">
    <property type="match status" value="1"/>
</dbReference>
<dbReference type="Gene3D" id="1.10.8.1220">
    <property type="match status" value="1"/>
</dbReference>
<keyword evidence="11" id="KW-0969">Cilium</keyword>
<feature type="domain" description="Dynein heavy chain coiled coil stalk" evidence="17">
    <location>
        <begin position="946"/>
        <end position="1202"/>
    </location>
</feature>
<dbReference type="GO" id="GO:0008569">
    <property type="term" value="F:minus-end-directed microtubule motor activity"/>
    <property type="evidence" value="ECO:0007669"/>
    <property type="project" value="InterPro"/>
</dbReference>
<keyword evidence="4" id="KW-0963">Cytoplasm</keyword>
<dbReference type="FunFam" id="3.40.50.300:FF:002141">
    <property type="entry name" value="Dynein heavy chain"/>
    <property type="match status" value="1"/>
</dbReference>
<evidence type="ECO:0000256" key="9">
    <source>
        <dbReference type="ARBA" id="ARBA00023017"/>
    </source>
</evidence>
<dbReference type="Gene3D" id="1.20.920.20">
    <property type="match status" value="1"/>
</dbReference>
<dbReference type="Pfam" id="PF12781">
    <property type="entry name" value="AAA_9"/>
    <property type="match status" value="1"/>
</dbReference>
<evidence type="ECO:0000259" key="17">
    <source>
        <dbReference type="Pfam" id="PF12777"/>
    </source>
</evidence>
<name>A0A7R9BV99_9CRUS</name>
<reference evidence="24" key="1">
    <citation type="submission" date="2020-11" db="EMBL/GenBank/DDBJ databases">
        <authorList>
            <person name="Tran Van P."/>
        </authorList>
    </citation>
    <scope>NUCLEOTIDE SEQUENCE</scope>
</reference>
<evidence type="ECO:0000256" key="14">
    <source>
        <dbReference type="ARBA" id="ARBA00023273"/>
    </source>
</evidence>
<organism evidence="24">
    <name type="scientific">Notodromas monacha</name>
    <dbReference type="NCBI Taxonomy" id="399045"/>
    <lineage>
        <taxon>Eukaryota</taxon>
        <taxon>Metazoa</taxon>
        <taxon>Ecdysozoa</taxon>
        <taxon>Arthropoda</taxon>
        <taxon>Crustacea</taxon>
        <taxon>Oligostraca</taxon>
        <taxon>Ostracoda</taxon>
        <taxon>Podocopa</taxon>
        <taxon>Podocopida</taxon>
        <taxon>Cypridocopina</taxon>
        <taxon>Cypridoidea</taxon>
        <taxon>Cyprididae</taxon>
        <taxon>Notodromas</taxon>
    </lineage>
</organism>
<keyword evidence="10 15" id="KW-0175">Coiled coil</keyword>
<feature type="domain" description="Dynein heavy chain AAA lid" evidence="21">
    <location>
        <begin position="1930"/>
        <end position="2069"/>
    </location>
</feature>
<dbReference type="EMBL" id="CAJPEX010002353">
    <property type="protein sequence ID" value="CAG0920877.1"/>
    <property type="molecule type" value="Genomic_DNA"/>
</dbReference>
<feature type="domain" description="Dynein heavy chain ATP-binding dynein motor region" evidence="19">
    <location>
        <begin position="1295"/>
        <end position="1515"/>
    </location>
</feature>
<dbReference type="InterPro" id="IPR024317">
    <property type="entry name" value="Dynein_heavy_chain_D4_dom"/>
</dbReference>
<dbReference type="GO" id="GO:0030286">
    <property type="term" value="C:dynein complex"/>
    <property type="evidence" value="ECO:0007669"/>
    <property type="project" value="UniProtKB-KW"/>
</dbReference>
<keyword evidence="13" id="KW-0206">Cytoskeleton</keyword>
<feature type="domain" description="Dynein 2 heavy chain 1 cytoplasmic ATPase lid" evidence="23">
    <location>
        <begin position="505"/>
        <end position="583"/>
    </location>
</feature>
<dbReference type="InterPro" id="IPR041658">
    <property type="entry name" value="AAA_lid_11"/>
</dbReference>
<evidence type="ECO:0000259" key="16">
    <source>
        <dbReference type="Pfam" id="PF03028"/>
    </source>
</evidence>
<sequence>MLLVRHGLMLVGESLGGKSSAYQCLAAALSMAAEKYPNMVCEAKVTYRIINPKALDLGHLYGCFEKVSHEWSDGILANAFREMATTTTSDQYWLILDGPVDAFWIENMNTVLDDNRKLCLMSGEIIQAIYTRDPIIIVKVDFENNIVLRKHDMTDWLIQPCLSFIEKECQTFVRTSDIHLVQSFTRMFECLVMETHENQLETFHGVAALNWMQCLFLFSVVWSMGAILIGESRLKFDEFFRQLILGFNLAHPKPKSFKLQRNQLFPETGTVFDFVFERKDAGHWVGWIDTVNKKSLQIPPNAKVSELLIPTDETARQQYFLKLLLSRKKPLIFVGPTGTGKSAIISHHLMGLPKDKYLPNILSFSARTTAPQAQDVIMNKLDRRRKGVFGPPMGKTCVLFIDDLNMPQKEEFGSQPPIELLRQWIDHGYWYERKETTRLEIIDTLLVAAMCPAATGGKNDVTFRFLRHLNVIGMEAFDDANLTKIFGSILDWHFTKGFELGVVRMAKAVTGATLEIYKAAMRHFRPTPAKSHYLFNLRDFSRVIRGILLVPSTHLNDSGKLIRLWAHEVTRSFYDRLNDANDRVQFVELLKDSCQNNFKQTLDRAVLGAAQATSSGRSTVVDENHVKKIMFGDYFYPDADTRVYDEIANTDKLTSVMESYLNEYNMVSKTPMSIVMFQFATDHVSRLCRVLKQDSGHALLIGMGGSGRQSCCKLAAFIAGYELCQLEMSRNYGLEQWRDDLKKILMKAGGEGKPTVFLFTDSQIKDESFVEDINLLLNTGDIPNLYQADERAEILERMQAAAREQGRKIDPSPLSLYNFFVERVKRNLHIFIVMSPIGEAFRVRLRMFPSLINCCTIDWFTPWPEEALERVANKFLSEVDLDDEIRTKCVQMCNKFHQSVVVMSEEFRKALGRPNYVTPTSFLELILTFKNLLNVKRNQLLVLRSRYVTGLQRLEYATSQISVMQERETALRPQLMQLSAETEKLMIKIEKDTVNVESQKEVVAADEAASNEAAAAAQAIKDDCENELAEALPALNAAVSALNTLKPADITLVKAMKNPPGGVKLVMEAVCVMLDRKPEKKADPAVLGKYIDDWWTTSQKVLGDLRFLDTLRSYDKDNILPHIMAKIREKYILNPDFDPEVIKDVSRACVNLCKWVRAMEVYDRVNKIVAPKKERLQGAERELEAQMANIKRKKELEDELSLCSQKLDRAEKLIDGLGGEKERWSQCAEELGNRYTNITGDVMVSAAIIAYLGPFTADFRRDCVTKWAQDCVDAGIPCSVPFSLSATMGDSVKIRAWHMNGLPVDSFSIDNAIIVTNARRWPLMIDPQGQANKWIRNAEKDNGIAVLKLSDPGYLRTLETAVQFGRPVLLENVGEELDPALEPLLSRQTIKSGGVDYIKLGEQLIEFNPEFRLYMTTRMRNPHFVPEISVKVTVLNFMLTSVGLEDQLLGIVAARERPQLETRKNQLIVEGAENKRKLKELEDRILEVLAAEGNILDDETGIQVLSSSKLLSEEIKKKELVIAATENEIDSTRNQYKPVATHSSRLFFCISELANIDPMYQYSLAWFVRLYEQAIVGSTKSEDIQERVTFLNDHFTYSVYKNVCRSLFEKDKLLFAFLLCISVQREKGALHEDLLQFLFAGSVALENPYSNPGCGWLNERAWSDIVQASAHKELHGLRESFDRHTEGWKRVYDALEPNTVPFPGVFSTANAMQKLVILKCLRPDKLIPAVQDFIVENMGATYVEPPAFDLAGSFVDSSHRSPIIFVLSPGADPMAALVKFADIKGMTDKLKSISLGQGQASCSLGFDRKNRRDVEILRHLNGPIAAELIEEGVVEGGWVVLQNCHLAASWMPDLERLCEDVVNTDKTNAEFRLWLTSYPSIHFPVSILQNGVKMTNEAPKGLKANLLRSYANPPICDAEFYSSCKKDAAWQRLLFGLCFFHALAQERRHFGPLGWNVSYEFNDSDLRISVAQLKLFLDEYDDVPFSALLYLTGECNYGGRVTDDKDRRLLMSLLSLVYCPKIIQTDRYNLTGGGDYYCPPVKTYDEFVSHIRALPMTSSPEAFGLHDNANITKENQETSEARMTLLKGLLLTQPQRLTPASTEKNGVKSPGEMVLELAEDILARLPEPFDLAGVESKYPIQYEDSMNTVLRQEVAKYNRLLKEVKSSLEQVCSAVQGLIIMSVELENLHNSLLLGKIPGSWKSKAYPSRKPLGSFIGDFLLRLRFFQSWIDHGSPKVFWISAFFFAPSFLTGTLQNFARKYNAPIDRLVFRFSITDKKMDPTHSCSVDPDLHGLFLEGARWDWQEKVLAESEPKVLYDPLPIIGLHPYERKLDETEDVFVVLPSYYEILTGQIA</sequence>
<evidence type="ECO:0000259" key="21">
    <source>
        <dbReference type="Pfam" id="PF18198"/>
    </source>
</evidence>
<keyword evidence="8" id="KW-0282">Flagellum</keyword>
<feature type="coiled-coil region" evidence="15">
    <location>
        <begin position="1173"/>
        <end position="1213"/>
    </location>
</feature>
<dbReference type="EMBL" id="OA884390">
    <property type="protein sequence ID" value="CAD7280725.1"/>
    <property type="molecule type" value="Genomic_DNA"/>
</dbReference>
<keyword evidence="25" id="KW-1185">Reference proteome</keyword>
<dbReference type="InterPro" id="IPR027417">
    <property type="entry name" value="P-loop_NTPase"/>
</dbReference>
<keyword evidence="12" id="KW-0505">Motor protein</keyword>
<evidence type="ECO:0000256" key="13">
    <source>
        <dbReference type="ARBA" id="ARBA00023212"/>
    </source>
</evidence>
<dbReference type="Pfam" id="PF22597">
    <property type="entry name" value="DYN_lid"/>
    <property type="match status" value="1"/>
</dbReference>
<dbReference type="GO" id="GO:0007018">
    <property type="term" value="P:microtubule-based movement"/>
    <property type="evidence" value="ECO:0007669"/>
    <property type="project" value="InterPro"/>
</dbReference>
<dbReference type="InterPro" id="IPR035706">
    <property type="entry name" value="AAA_9"/>
</dbReference>
<dbReference type="GO" id="GO:0005874">
    <property type="term" value="C:microtubule"/>
    <property type="evidence" value="ECO:0007669"/>
    <property type="project" value="UniProtKB-KW"/>
</dbReference>
<feature type="domain" description="Dynein heavy chain AAA 5 extension" evidence="20">
    <location>
        <begin position="152"/>
        <end position="288"/>
    </location>
</feature>
<proteinExistence type="inferred from homology"/>
<comment type="subcellular location">
    <subcellularLocation>
        <location evidence="1">Cell projection</location>
        <location evidence="1">Cilium</location>
        <location evidence="1">Flagellum</location>
    </subcellularLocation>
    <subcellularLocation>
        <location evidence="2">Cytoplasm</location>
        <location evidence="2">Cytoskeleton</location>
        <location evidence="2">Cilium axoneme</location>
    </subcellularLocation>
</comment>
<dbReference type="InterPro" id="IPR054354">
    <property type="entry name" value="DYNC2H1-like_lid"/>
</dbReference>
<dbReference type="Pfam" id="PF03028">
    <property type="entry name" value="Dynein_heavy"/>
    <property type="match status" value="2"/>
</dbReference>
<dbReference type="InterPro" id="IPR041466">
    <property type="entry name" value="Dynein_AAA5_ext"/>
</dbReference>
<dbReference type="Gene3D" id="1.10.472.130">
    <property type="match status" value="1"/>
</dbReference>
<evidence type="ECO:0000259" key="18">
    <source>
        <dbReference type="Pfam" id="PF12780"/>
    </source>
</evidence>
<dbReference type="Pfam" id="PF18199">
    <property type="entry name" value="Dynein_C"/>
    <property type="match status" value="1"/>
</dbReference>
<dbReference type="GO" id="GO:0005524">
    <property type="term" value="F:ATP binding"/>
    <property type="evidence" value="ECO:0007669"/>
    <property type="project" value="UniProtKB-KW"/>
</dbReference>
<dbReference type="InterPro" id="IPR042219">
    <property type="entry name" value="AAA_lid_11_sf"/>
</dbReference>
<dbReference type="Pfam" id="PF17852">
    <property type="entry name" value="Dynein_AAA_lid"/>
    <property type="match status" value="1"/>
</dbReference>
<dbReference type="InterPro" id="IPR004273">
    <property type="entry name" value="Dynein_heavy_D6_P-loop"/>
</dbReference>
<dbReference type="FunFam" id="1.20.920.20:FF:000006">
    <property type="entry name" value="Dynein, axonemal, heavy chain 6"/>
    <property type="match status" value="1"/>
</dbReference>
<dbReference type="FunFam" id="1.10.8.720:FF:000001">
    <property type="entry name" value="dynein heavy chain 7, axonemal"/>
    <property type="match status" value="1"/>
</dbReference>
<evidence type="ECO:0000313" key="25">
    <source>
        <dbReference type="Proteomes" id="UP000678499"/>
    </source>
</evidence>
<dbReference type="FunFam" id="1.10.8.1220:FF:000001">
    <property type="entry name" value="Dynein axonemal heavy chain 5"/>
    <property type="match status" value="1"/>
</dbReference>
<dbReference type="Gene3D" id="1.10.8.720">
    <property type="entry name" value="Region D6 of dynein motor"/>
    <property type="match status" value="1"/>
</dbReference>
<dbReference type="Gene3D" id="1.20.920.30">
    <property type="match status" value="1"/>
</dbReference>
<dbReference type="InterPro" id="IPR041228">
    <property type="entry name" value="Dynein_C"/>
</dbReference>
<keyword evidence="7" id="KW-0067">ATP-binding</keyword>
<dbReference type="GO" id="GO:0045505">
    <property type="term" value="F:dynein intermediate chain binding"/>
    <property type="evidence" value="ECO:0007669"/>
    <property type="project" value="InterPro"/>
</dbReference>
<feature type="domain" description="Dynein heavy chain region D6 P-loop" evidence="16">
    <location>
        <begin position="1821"/>
        <end position="1895"/>
    </location>
</feature>
<evidence type="ECO:0000256" key="10">
    <source>
        <dbReference type="ARBA" id="ARBA00023054"/>
    </source>
</evidence>
<dbReference type="GO" id="GO:0031514">
    <property type="term" value="C:motile cilium"/>
    <property type="evidence" value="ECO:0007669"/>
    <property type="project" value="UniProtKB-SubCell"/>
</dbReference>
<evidence type="ECO:0000256" key="2">
    <source>
        <dbReference type="ARBA" id="ARBA00004430"/>
    </source>
</evidence>
<keyword evidence="9" id="KW-0243">Dynein</keyword>
<evidence type="ECO:0000256" key="11">
    <source>
        <dbReference type="ARBA" id="ARBA00023069"/>
    </source>
</evidence>
<dbReference type="Pfam" id="PF12780">
    <property type="entry name" value="AAA_8"/>
    <property type="match status" value="1"/>
</dbReference>
<evidence type="ECO:0000256" key="12">
    <source>
        <dbReference type="ARBA" id="ARBA00023175"/>
    </source>
</evidence>
<evidence type="ECO:0000259" key="20">
    <source>
        <dbReference type="Pfam" id="PF17852"/>
    </source>
</evidence>
<dbReference type="FunFam" id="1.20.1270.280:FF:000001">
    <property type="entry name" value="dynein heavy chain 7, axonemal"/>
    <property type="match status" value="1"/>
</dbReference>
<dbReference type="InterPro" id="IPR024743">
    <property type="entry name" value="Dynein_HC_stalk"/>
</dbReference>
<feature type="coiled-coil region" evidence="15">
    <location>
        <begin position="1508"/>
        <end position="1535"/>
    </location>
</feature>
<dbReference type="GO" id="GO:0051959">
    <property type="term" value="F:dynein light intermediate chain binding"/>
    <property type="evidence" value="ECO:0007669"/>
    <property type="project" value="InterPro"/>
</dbReference>
<evidence type="ECO:0000256" key="3">
    <source>
        <dbReference type="ARBA" id="ARBA00008887"/>
    </source>
</evidence>
<comment type="similarity">
    <text evidence="3">Belongs to the dynein heavy chain family.</text>
</comment>
<evidence type="ECO:0000256" key="4">
    <source>
        <dbReference type="ARBA" id="ARBA00022490"/>
    </source>
</evidence>
<evidence type="ECO:0000256" key="7">
    <source>
        <dbReference type="ARBA" id="ARBA00022840"/>
    </source>
</evidence>
<evidence type="ECO:0000256" key="8">
    <source>
        <dbReference type="ARBA" id="ARBA00022846"/>
    </source>
</evidence>
<evidence type="ECO:0000256" key="5">
    <source>
        <dbReference type="ARBA" id="ARBA00022701"/>
    </source>
</evidence>
<dbReference type="InterPro" id="IPR026983">
    <property type="entry name" value="DHC"/>
</dbReference>
<protein>
    <submittedName>
        <fullName evidence="24">Uncharacterized protein</fullName>
    </submittedName>
</protein>
<gene>
    <name evidence="24" type="ORF">NMOB1V02_LOCUS8382</name>
</gene>
<dbReference type="PANTHER" id="PTHR22878:SF70">
    <property type="entry name" value="DYNEIN HEAVY CHAIN 2, AXONEMAL"/>
    <property type="match status" value="1"/>
</dbReference>
<dbReference type="SUPFAM" id="SSF52540">
    <property type="entry name" value="P-loop containing nucleoside triphosphate hydrolases"/>
    <property type="match status" value="3"/>
</dbReference>
<feature type="domain" description="Dynein heavy chain AAA module D4" evidence="18">
    <location>
        <begin position="672"/>
        <end position="932"/>
    </location>
</feature>
<dbReference type="FunFam" id="1.10.472.130:FF:000005">
    <property type="entry name" value="Dynein axonemal heavy chain 7"/>
    <property type="match status" value="1"/>
</dbReference>
<feature type="domain" description="Dynein heavy chain C-terminal" evidence="22">
    <location>
        <begin position="2084"/>
        <end position="2346"/>
    </location>
</feature>
<dbReference type="GO" id="GO:0005930">
    <property type="term" value="C:axoneme"/>
    <property type="evidence" value="ECO:0007669"/>
    <property type="project" value="UniProtKB-SubCell"/>
</dbReference>
<dbReference type="Gene3D" id="6.10.140.1060">
    <property type="match status" value="1"/>
</dbReference>
<evidence type="ECO:0000256" key="15">
    <source>
        <dbReference type="SAM" id="Coils"/>
    </source>
</evidence>
<dbReference type="Pfam" id="PF12777">
    <property type="entry name" value="MT"/>
    <property type="match status" value="1"/>
</dbReference>
<feature type="domain" description="Dynein heavy chain region D6 P-loop" evidence="16">
    <location>
        <begin position="1759"/>
        <end position="1801"/>
    </location>
</feature>
<dbReference type="Pfam" id="PF18198">
    <property type="entry name" value="AAA_lid_11"/>
    <property type="match status" value="1"/>
</dbReference>
<evidence type="ECO:0000256" key="6">
    <source>
        <dbReference type="ARBA" id="ARBA00022741"/>
    </source>
</evidence>
<evidence type="ECO:0000259" key="22">
    <source>
        <dbReference type="Pfam" id="PF18199"/>
    </source>
</evidence>
<dbReference type="FunFam" id="3.40.50.300:FF:000223">
    <property type="entry name" value="Dynein heavy chain 3, axonemal"/>
    <property type="match status" value="1"/>
</dbReference>
<dbReference type="InterPro" id="IPR043160">
    <property type="entry name" value="Dynein_C_barrel"/>
</dbReference>
<dbReference type="Pfam" id="PF12775">
    <property type="entry name" value="AAA_7"/>
    <property type="match status" value="1"/>
</dbReference>
<dbReference type="Proteomes" id="UP000678499">
    <property type="component" value="Unassembled WGS sequence"/>
</dbReference>